<reference evidence="2 3" key="1">
    <citation type="submission" date="2019-10" db="EMBL/GenBank/DDBJ databases">
        <title>Georgenia wutianyii sp. nov. and Georgenia yuyongxinii sp. nov. isolated from plateau pika (Ochotona curzoniae) in the Qinghai-Tibet plateau of China.</title>
        <authorList>
            <person name="Tian Z."/>
        </authorList>
    </citation>
    <scope>NUCLEOTIDE SEQUENCE [LARGE SCALE GENOMIC DNA]</scope>
    <source>
        <strain evidence="2 3">DSM 21501</strain>
    </source>
</reference>
<dbReference type="OrthoDB" id="5114390at2"/>
<comment type="caution">
    <text evidence="2">The sequence shown here is derived from an EMBL/GenBank/DDBJ whole genome shotgun (WGS) entry which is preliminary data.</text>
</comment>
<dbReference type="EMBL" id="WHJE01000050">
    <property type="protein sequence ID" value="KAE8763915.1"/>
    <property type="molecule type" value="Genomic_DNA"/>
</dbReference>
<evidence type="ECO:0000256" key="1">
    <source>
        <dbReference type="SAM" id="MobiDB-lite"/>
    </source>
</evidence>
<feature type="region of interest" description="Disordered" evidence="1">
    <location>
        <begin position="136"/>
        <end position="155"/>
    </location>
</feature>
<organism evidence="2 3">
    <name type="scientific">Georgenia thermotolerans</name>
    <dbReference type="NCBI Taxonomy" id="527326"/>
    <lineage>
        <taxon>Bacteria</taxon>
        <taxon>Bacillati</taxon>
        <taxon>Actinomycetota</taxon>
        <taxon>Actinomycetes</taxon>
        <taxon>Micrococcales</taxon>
        <taxon>Bogoriellaceae</taxon>
        <taxon>Georgenia</taxon>
    </lineage>
</organism>
<sequence length="187" mass="20110">MEPDIAGPALVLGSVRGRRSFCVLPDGRLTGVFFPQVWQPGENRASCFHDGGVVVREPDGRLAVRGYSVRDIGAAHGLQGCTCGFYAYYRADPYARPRRVSGIIEGYGRVVLGTKGFRAQKARLVALVLPEELPGSENAPTDAVPADGRLAPGDGARVRERYPDVAVFPREEAMVVAFPPTEDGPTL</sequence>
<dbReference type="AlphaFoldDB" id="A0A7J5UNF4"/>
<protein>
    <submittedName>
        <fullName evidence="2">Uncharacterized protein</fullName>
    </submittedName>
</protein>
<name>A0A7J5UNF4_9MICO</name>
<gene>
    <name evidence="2" type="ORF">GB883_11720</name>
</gene>
<dbReference type="RefSeq" id="WP_152203556.1">
    <property type="nucleotide sequence ID" value="NZ_VUKF01000030.1"/>
</dbReference>
<keyword evidence="3" id="KW-1185">Reference proteome</keyword>
<evidence type="ECO:0000313" key="2">
    <source>
        <dbReference type="EMBL" id="KAE8763915.1"/>
    </source>
</evidence>
<evidence type="ECO:0000313" key="3">
    <source>
        <dbReference type="Proteomes" id="UP000451860"/>
    </source>
</evidence>
<accession>A0A7J5UNF4</accession>
<dbReference type="Proteomes" id="UP000451860">
    <property type="component" value="Unassembled WGS sequence"/>
</dbReference>
<proteinExistence type="predicted"/>